<evidence type="ECO:0000256" key="6">
    <source>
        <dbReference type="ARBA" id="ARBA00023125"/>
    </source>
</evidence>
<feature type="compositionally biased region" description="Low complexity" evidence="9">
    <location>
        <begin position="524"/>
        <end position="566"/>
    </location>
</feature>
<feature type="compositionally biased region" description="Polar residues" evidence="9">
    <location>
        <begin position="579"/>
        <end position="591"/>
    </location>
</feature>
<keyword evidence="2" id="KW-0479">Metal-binding</keyword>
<keyword evidence="6" id="KW-0238">DNA-binding</keyword>
<feature type="compositionally biased region" description="Low complexity" evidence="9">
    <location>
        <begin position="242"/>
        <end position="260"/>
    </location>
</feature>
<dbReference type="PANTHER" id="PTHR13006">
    <property type="entry name" value="PAPILLOMAVIRUS REGULATORY FACTOR PRF-1"/>
    <property type="match status" value="1"/>
</dbReference>
<dbReference type="SMART" id="SM01366">
    <property type="entry name" value="c-clamp"/>
    <property type="match status" value="1"/>
</dbReference>
<organism evidence="10 11">
    <name type="scientific">Fasciola gigantica</name>
    <name type="common">Giant liver fluke</name>
    <dbReference type="NCBI Taxonomy" id="46835"/>
    <lineage>
        <taxon>Eukaryota</taxon>
        <taxon>Metazoa</taxon>
        <taxon>Spiralia</taxon>
        <taxon>Lophotrochozoa</taxon>
        <taxon>Platyhelminthes</taxon>
        <taxon>Trematoda</taxon>
        <taxon>Digenea</taxon>
        <taxon>Plagiorchiida</taxon>
        <taxon>Echinostomata</taxon>
        <taxon>Echinostomatoidea</taxon>
        <taxon>Fasciolidae</taxon>
        <taxon>Fasciola</taxon>
    </lineage>
</organism>
<feature type="region of interest" description="Disordered" evidence="9">
    <location>
        <begin position="234"/>
        <end position="284"/>
    </location>
</feature>
<keyword evidence="8" id="KW-0539">Nucleus</keyword>
<keyword evidence="11" id="KW-1185">Reference proteome</keyword>
<feature type="region of interest" description="Disordered" evidence="9">
    <location>
        <begin position="114"/>
        <end position="134"/>
    </location>
</feature>
<feature type="region of interest" description="Disordered" evidence="9">
    <location>
        <begin position="515"/>
        <end position="591"/>
    </location>
</feature>
<dbReference type="PANTHER" id="PTHR13006:SF9">
    <property type="entry name" value="GLUCOSE TRANSPORTER 4 ENHANCER FACTOR, ISOFORM G"/>
    <property type="match status" value="1"/>
</dbReference>
<dbReference type="GO" id="GO:0003700">
    <property type="term" value="F:DNA-binding transcription factor activity"/>
    <property type="evidence" value="ECO:0007669"/>
    <property type="project" value="TreeGrafter"/>
</dbReference>
<feature type="compositionally biased region" description="Low complexity" evidence="9">
    <location>
        <begin position="669"/>
        <end position="680"/>
    </location>
</feature>
<feature type="region of interest" description="Disordered" evidence="9">
    <location>
        <begin position="1090"/>
        <end position="1115"/>
    </location>
</feature>
<evidence type="ECO:0000313" key="10">
    <source>
        <dbReference type="EMBL" id="TPP61775.1"/>
    </source>
</evidence>
<feature type="region of interest" description="Disordered" evidence="9">
    <location>
        <begin position="979"/>
        <end position="1003"/>
    </location>
</feature>
<keyword evidence="4" id="KW-0862">Zinc</keyword>
<dbReference type="EMBL" id="SUNJ01007719">
    <property type="protein sequence ID" value="TPP61775.1"/>
    <property type="molecule type" value="Genomic_DNA"/>
</dbReference>
<feature type="compositionally biased region" description="Polar residues" evidence="9">
    <location>
        <begin position="1090"/>
        <end position="1109"/>
    </location>
</feature>
<evidence type="ECO:0000256" key="4">
    <source>
        <dbReference type="ARBA" id="ARBA00022833"/>
    </source>
</evidence>
<dbReference type="GO" id="GO:0005634">
    <property type="term" value="C:nucleus"/>
    <property type="evidence" value="ECO:0007669"/>
    <property type="project" value="UniProtKB-SubCell"/>
</dbReference>
<evidence type="ECO:0000256" key="5">
    <source>
        <dbReference type="ARBA" id="ARBA00023015"/>
    </source>
</evidence>
<comment type="subcellular location">
    <subcellularLocation>
        <location evidence="1">Nucleus</location>
    </subcellularLocation>
</comment>
<keyword evidence="5" id="KW-0805">Transcription regulation</keyword>
<dbReference type="OrthoDB" id="5950721at2759"/>
<evidence type="ECO:0000256" key="2">
    <source>
        <dbReference type="ARBA" id="ARBA00022723"/>
    </source>
</evidence>
<reference evidence="10 11" key="1">
    <citation type="submission" date="2019-04" db="EMBL/GenBank/DDBJ databases">
        <title>Annotation for the trematode Fasciola gigantica.</title>
        <authorList>
            <person name="Choi Y.-J."/>
        </authorList>
    </citation>
    <scope>NUCLEOTIDE SEQUENCE [LARGE SCALE GENOMIC DNA]</scope>
    <source>
        <strain evidence="10">Uganda_cow_1</strain>
    </source>
</reference>
<protein>
    <submittedName>
        <fullName evidence="10">Zinc finger protein</fullName>
    </submittedName>
</protein>
<feature type="region of interest" description="Disordered" evidence="9">
    <location>
        <begin position="940"/>
        <end position="962"/>
    </location>
</feature>
<keyword evidence="7" id="KW-0804">Transcription</keyword>
<feature type="region of interest" description="Disordered" evidence="9">
    <location>
        <begin position="448"/>
        <end position="472"/>
    </location>
</feature>
<keyword evidence="3" id="KW-0863">Zinc-finger</keyword>
<feature type="compositionally biased region" description="Low complexity" evidence="9">
    <location>
        <begin position="800"/>
        <end position="822"/>
    </location>
</feature>
<comment type="caution">
    <text evidence="10">The sequence shown here is derived from an EMBL/GenBank/DDBJ whole genome shotgun (WGS) entry which is preliminary data.</text>
</comment>
<feature type="compositionally biased region" description="Polar residues" evidence="9">
    <location>
        <begin position="979"/>
        <end position="1000"/>
    </location>
</feature>
<feature type="region of interest" description="Disordered" evidence="9">
    <location>
        <begin position="784"/>
        <end position="831"/>
    </location>
</feature>
<dbReference type="Proteomes" id="UP000316759">
    <property type="component" value="Unassembled WGS sequence"/>
</dbReference>
<dbReference type="GO" id="GO:0008270">
    <property type="term" value="F:zinc ion binding"/>
    <property type="evidence" value="ECO:0007669"/>
    <property type="project" value="UniProtKB-KW"/>
</dbReference>
<dbReference type="STRING" id="46835.A0A504YMP0"/>
<evidence type="ECO:0000256" key="7">
    <source>
        <dbReference type="ARBA" id="ARBA00023163"/>
    </source>
</evidence>
<dbReference type="AlphaFoldDB" id="A0A504YMP0"/>
<dbReference type="GO" id="GO:0000978">
    <property type="term" value="F:RNA polymerase II cis-regulatory region sequence-specific DNA binding"/>
    <property type="evidence" value="ECO:0007669"/>
    <property type="project" value="TreeGrafter"/>
</dbReference>
<dbReference type="InterPro" id="IPR052253">
    <property type="entry name" value="CR1/CR2-DNA-binding_regulator"/>
</dbReference>
<proteinExistence type="predicted"/>
<evidence type="ECO:0000256" key="9">
    <source>
        <dbReference type="SAM" id="MobiDB-lite"/>
    </source>
</evidence>
<dbReference type="GO" id="GO:0006357">
    <property type="term" value="P:regulation of transcription by RNA polymerase II"/>
    <property type="evidence" value="ECO:0007669"/>
    <property type="project" value="TreeGrafter"/>
</dbReference>
<evidence type="ECO:0000256" key="1">
    <source>
        <dbReference type="ARBA" id="ARBA00004123"/>
    </source>
</evidence>
<name>A0A504YMP0_FASGI</name>
<feature type="region of interest" description="Disordered" evidence="9">
    <location>
        <begin position="657"/>
        <end position="742"/>
    </location>
</feature>
<sequence>MLQPGDPVWVRYSGTVSFGQLMHCMPELNMYTVRSDNYGSTRLVTRGIEDILPISSAVSSKSPPDDSEWKQNSLCGTELLAFGEHQQLLSCYRDCDVPLTSLASPLYIDATERSYSQVSTDEGPSGGPPPSYPGLLSTSPVSFTLSPVAATHPTIHTDLGIASQLEELPGTCHIVSDIDEHGDTTAHSVPTGIGYGRVPLNHIATVTATSSLNSSHSRLDDDWILRAAVPHRHHPSAPNFGTASTVHTTSTASSSSTLSSPQPHIHSLPRCRQSPDSFASDVPSEVELGAAESIPPQPNTSHAANLLSYAIRGISQWADSLVANRQTTPATEPIHHVAICTLNEAVELLLSLGSNRLQTDYHQSPVCTPVTTAAMSSAMDALTAALVSPVSEFDSPPSSLATDEVLESASHCMPVPVNPSDRFRSLLGYTRLPPTSDDGGCASPVPTSLPSMPPSTQIHRQQQLPRTAPAGTPPITLLERRCLGLSEPLHFPGLERNNQIFEWHRPDRIQLTCDQSVDSSQRMSSPVSLSASVPPSHSSSNSIAFPSVHDSGPSVSTVSPPSTASTHEPGVHGKFFPPDSSSHSIVAPMSQSQPPACTAAQVDTSSLTAGVSVALALRALSQLCQHEIHDPLCASLTELLQTLSSILLVLSDKQQTRAESSRSNSAPGTSSSPVVTTTVTEPFDRIPITHLSLGDQSNRTLAESGTDSTDMRPLHAEFPQTSVSNPVGSTSNDRSTESKSGLWPQSKLLALSPKSTRVPFVISPRSVITDKSLVTNTHRMENARSNPAARHAVSKRNRTSSASSLVMSNSSVTSSSSRGIFSQPNSTVTSTTPGKIHSCLLLENSQASFSHSDQLFKASGSVGGGGSLVQKRCGSLEIDVDTANASVCSGGGGGGGGSSTITPSSGRSDVKKCRKMYGIENRDQWCNQCRWKKACRRFPDPAGARSSPGGVGVSGGNSELSNSPIGSVFEAKAIRSGGLATTPTSASLKTMTTAGRSNQMEVPVHPGVSTTTTNNNNNPITPASKIPVRTTGLVAGTASVPGFTASSSGTATFLLFPKASVDPSVTHNSDGFFSRSAPATFSAPTNTASLVDISDNTRPDSSVTTLSGSESDRPE</sequence>
<evidence type="ECO:0000313" key="11">
    <source>
        <dbReference type="Proteomes" id="UP000316759"/>
    </source>
</evidence>
<feature type="compositionally biased region" description="Polar residues" evidence="9">
    <location>
        <begin position="719"/>
        <end position="733"/>
    </location>
</feature>
<gene>
    <name evidence="10" type="ORF">FGIG_08132</name>
</gene>
<evidence type="ECO:0000256" key="8">
    <source>
        <dbReference type="ARBA" id="ARBA00023242"/>
    </source>
</evidence>
<evidence type="ECO:0000256" key="3">
    <source>
        <dbReference type="ARBA" id="ARBA00022771"/>
    </source>
</evidence>
<feature type="compositionally biased region" description="Polar residues" evidence="9">
    <location>
        <begin position="448"/>
        <end position="465"/>
    </location>
</feature>
<accession>A0A504YMP0</accession>
<feature type="compositionally biased region" description="Polar residues" evidence="9">
    <location>
        <begin position="694"/>
        <end position="708"/>
    </location>
</feature>